<dbReference type="PANTHER" id="PTHR31434:SF2">
    <property type="entry name" value="S PHASE CYCLIN A-ASSOCIATED PROTEIN IN THE ENDOPLASMIC RETICULUM"/>
    <property type="match status" value="1"/>
</dbReference>
<feature type="compositionally biased region" description="Polar residues" evidence="2">
    <location>
        <begin position="99"/>
        <end position="115"/>
    </location>
</feature>
<dbReference type="InterPro" id="IPR003604">
    <property type="entry name" value="Matrin/U1-like-C_Znf_C2H2"/>
</dbReference>
<keyword evidence="1" id="KW-0175">Coiled coil</keyword>
<feature type="compositionally biased region" description="Basic residues" evidence="2">
    <location>
        <begin position="962"/>
        <end position="976"/>
    </location>
</feature>
<feature type="compositionally biased region" description="Polar residues" evidence="2">
    <location>
        <begin position="52"/>
        <end position="62"/>
    </location>
</feature>
<accession>A0A3B3HHA7</accession>
<dbReference type="FunFam" id="3.30.160.60:FF:000680">
    <property type="entry name" value="S phase cyclin A-associated protein in the endoplasmic reticulum"/>
    <property type="match status" value="1"/>
</dbReference>
<evidence type="ECO:0000313" key="5">
    <source>
        <dbReference type="Proteomes" id="UP000001038"/>
    </source>
</evidence>
<dbReference type="Proteomes" id="UP000001038">
    <property type="component" value="Chromosome 6"/>
</dbReference>
<feature type="domain" description="C2H2-type" evidence="3">
    <location>
        <begin position="889"/>
        <end position="911"/>
    </location>
</feature>
<dbReference type="GeneTree" id="ENSGT00390000011159"/>
<dbReference type="InterPro" id="IPR032446">
    <property type="entry name" value="SCAPER_N"/>
</dbReference>
<dbReference type="Gene3D" id="3.30.160.60">
    <property type="entry name" value="Classic Zinc Finger"/>
    <property type="match status" value="1"/>
</dbReference>
<feature type="region of interest" description="Disordered" evidence="2">
    <location>
        <begin position="610"/>
        <end position="631"/>
    </location>
</feature>
<feature type="compositionally biased region" description="Basic and acidic residues" evidence="2">
    <location>
        <begin position="301"/>
        <end position="314"/>
    </location>
</feature>
<proteinExistence type="predicted"/>
<reference evidence="4 5" key="1">
    <citation type="journal article" date="2007" name="Nature">
        <title>The medaka draft genome and insights into vertebrate genome evolution.</title>
        <authorList>
            <person name="Kasahara M."/>
            <person name="Naruse K."/>
            <person name="Sasaki S."/>
            <person name="Nakatani Y."/>
            <person name="Qu W."/>
            <person name="Ahsan B."/>
            <person name="Yamada T."/>
            <person name="Nagayasu Y."/>
            <person name="Doi K."/>
            <person name="Kasai Y."/>
            <person name="Jindo T."/>
            <person name="Kobayashi D."/>
            <person name="Shimada A."/>
            <person name="Toyoda A."/>
            <person name="Kuroki Y."/>
            <person name="Fujiyama A."/>
            <person name="Sasaki T."/>
            <person name="Shimizu A."/>
            <person name="Asakawa S."/>
            <person name="Shimizu N."/>
            <person name="Hashimoto S."/>
            <person name="Yang J."/>
            <person name="Lee Y."/>
            <person name="Matsushima K."/>
            <person name="Sugano S."/>
            <person name="Sakaizumi M."/>
            <person name="Narita T."/>
            <person name="Ohishi K."/>
            <person name="Haga S."/>
            <person name="Ohta F."/>
            <person name="Nomoto H."/>
            <person name="Nogata K."/>
            <person name="Morishita T."/>
            <person name="Endo T."/>
            <person name="Shin-I T."/>
            <person name="Takeda H."/>
            <person name="Morishita S."/>
            <person name="Kohara Y."/>
        </authorList>
    </citation>
    <scope>NUCLEOTIDE SEQUENCE [LARGE SCALE GENOMIC DNA]</scope>
    <source>
        <strain evidence="4 5">Hd-rR</strain>
    </source>
</reference>
<keyword evidence="5" id="KW-1185">Reference proteome</keyword>
<sequence>MSKDSRHDGRRRGAGQHRLGPRISQGADGRERSGSNSSGSSHGGGKSKNGSITSLKASFQRSNSHDKVRRIVAEEGRAARNLIAWSVPLESKEEEVKSKGNSSGSSRFQRINSGQHKNKKQNAGVDIKGTAGALLDKGPEKSPTKVRQPRKVDLRARYWAFLFENLRRAVDEIYVTCESDQSVLECKEVLMMLDNYVRDFKALIDWIQLQEKLEKTDAQNRPTSLAWEVRKMSPGRHVMQSPTSDRVVPSTGARRALNFGGPPSTLAAARLSHTGPSWADRVKCTKFDNSNSQPNVFPAEKPGKKDAEGWETVHRGRTAKPRSAAIVAKVSPVVAQVNPKQDSAKCNRSLVVPQEEQHPRPELPSVKEAIQADTGQPVSAEPDPLVKVEHPDNEGIMEPPAENVQDSGQCANATCEDEPPPVASLTPSPASEGIPSAPTFPPTDTAVLLAVPSVAITSRTDPPQEEGISNPVSCGDTGAMGGASKGMATSAPGQAETPMAVVKLESVLDPTELSTPQSMAEVLAKKEELADRLEKANEEAIASAIAEEEQLTREIQAENNDLETDNESDFSTSIACGSYGANMEWSDMLADFDAREPWRQSTSWGDIVEEEPARPPGHGIHMHEKLSSPSRKRTIAESKKKHEEKQLKAQQLRDKLREEKTFKLQKLMEREKDVRKWKEELLEQRRKMMEEKLLHAEFKRELQLQAIVKKAQEEEAKVNEIAFINTLEAQNKRHDALAKLSEYELRLNELQEERQRRQEEKQARDEAVQERKRVLEAERQARVEELLIRRKEQEARIELQRQEKEKAREDAARERARDREERLAALSAAQQEAMEELQKKIQMKHDESSRRHMEQMEQRKEKAAEFSSGRHANTDYAPKMTPYERKKQCSLCGVVITSEVHLFSHTKGKRHQQAVRDSSSIQGRELSDEEVEHLSLKKYIVDILTDSSVSSEGVKDGEERQKARKKAKKLRARMNSRAKEYETSMDAKAQVPDSPYKAKLQRLVKDLLKQLQGQDSGQWANNKVSGLDRTLGEVSRIFEKQNTADQVVFQVSGGLSALEQILQVITAASTPIAVPRIPPKSLCAAVNAYYLACSCCPTNCSYVLFTNKIVLLMDLLLHQLTLFVPDEDNSIFGRSVNKLVFEGLTTGLLQTIAAILESLWPNNSDVGKSGNTAISSSDAKVKTSATESFNTRAQDLISYVVNMGLIDKLYGCFLSIQSPVDEHPKMSAFLQQASAVLHSICRLCFVVTVRPSSIFDNKRQDPTGLTALLQSTDLVGVVHTLYCILLHTFSPESGAQSQEPYSAGVIQVALQGIRFLNIFALLDLSAFQSVLGAEGLSLAFRHIISSLLWYCTQHSSEELLHEAIICVGYFTVNHPDNQDCVANEKDSDTKTTNTDIHKMLDFCELSNRFPADQWDSALQFFLKKQEE</sequence>
<reference evidence="4" key="3">
    <citation type="submission" date="2025-09" db="UniProtKB">
        <authorList>
            <consortium name="Ensembl"/>
        </authorList>
    </citation>
    <scope>IDENTIFICATION</scope>
    <source>
        <strain evidence="4">Hd-rR</strain>
    </source>
</reference>
<name>A0A3B3HHA7_ORYLA</name>
<feature type="region of interest" description="Disordered" evidence="2">
    <location>
        <begin position="458"/>
        <end position="494"/>
    </location>
</feature>
<dbReference type="PROSITE" id="PS00028">
    <property type="entry name" value="ZINC_FINGER_C2H2_1"/>
    <property type="match status" value="1"/>
</dbReference>
<dbReference type="Pfam" id="PF16501">
    <property type="entry name" value="SCAPER_N"/>
    <property type="match status" value="1"/>
</dbReference>
<dbReference type="GO" id="GO:0003676">
    <property type="term" value="F:nucleic acid binding"/>
    <property type="evidence" value="ECO:0007669"/>
    <property type="project" value="InterPro"/>
</dbReference>
<dbReference type="InterPro" id="IPR036236">
    <property type="entry name" value="Znf_C2H2_sf"/>
</dbReference>
<gene>
    <name evidence="4" type="primary">SCAPER</name>
    <name evidence="4" type="synonym">scaper</name>
</gene>
<dbReference type="Pfam" id="PF12874">
    <property type="entry name" value="zf-met"/>
    <property type="match status" value="1"/>
</dbReference>
<evidence type="ECO:0000256" key="2">
    <source>
        <dbReference type="SAM" id="MobiDB-lite"/>
    </source>
</evidence>
<dbReference type="InterPro" id="IPR013087">
    <property type="entry name" value="Znf_C2H2_type"/>
</dbReference>
<dbReference type="SUPFAM" id="SSF57667">
    <property type="entry name" value="beta-beta-alpha zinc fingers"/>
    <property type="match status" value="1"/>
</dbReference>
<dbReference type="Ensembl" id="ENSORLT00000026818.1">
    <property type="protein sequence ID" value="ENSORLP00000031301.1"/>
    <property type="gene ID" value="ENSORLG00000007912.2"/>
</dbReference>
<feature type="coiled-coil region" evidence="1">
    <location>
        <begin position="519"/>
        <end position="568"/>
    </location>
</feature>
<feature type="region of interest" description="Disordered" evidence="2">
    <location>
        <begin position="950"/>
        <end position="989"/>
    </location>
</feature>
<feature type="region of interest" description="Disordered" evidence="2">
    <location>
        <begin position="1"/>
        <end position="66"/>
    </location>
</feature>
<dbReference type="Bgee" id="ENSORLG00000007912">
    <property type="expression patterns" value="Expressed in testis and 14 other cell types or tissues"/>
</dbReference>
<organism evidence="4 5">
    <name type="scientific">Oryzias latipes</name>
    <name type="common">Japanese rice fish</name>
    <name type="synonym">Japanese killifish</name>
    <dbReference type="NCBI Taxonomy" id="8090"/>
    <lineage>
        <taxon>Eukaryota</taxon>
        <taxon>Metazoa</taxon>
        <taxon>Chordata</taxon>
        <taxon>Craniata</taxon>
        <taxon>Vertebrata</taxon>
        <taxon>Euteleostomi</taxon>
        <taxon>Actinopterygii</taxon>
        <taxon>Neopterygii</taxon>
        <taxon>Teleostei</taxon>
        <taxon>Neoteleostei</taxon>
        <taxon>Acanthomorphata</taxon>
        <taxon>Ovalentaria</taxon>
        <taxon>Atherinomorphae</taxon>
        <taxon>Beloniformes</taxon>
        <taxon>Adrianichthyidae</taxon>
        <taxon>Oryziinae</taxon>
        <taxon>Oryzias</taxon>
    </lineage>
</organism>
<dbReference type="SMART" id="SM00451">
    <property type="entry name" value="ZnF_U1"/>
    <property type="match status" value="1"/>
</dbReference>
<feature type="region of interest" description="Disordered" evidence="2">
    <location>
        <begin position="289"/>
        <end position="324"/>
    </location>
</feature>
<evidence type="ECO:0000256" key="1">
    <source>
        <dbReference type="SAM" id="Coils"/>
    </source>
</evidence>
<evidence type="ECO:0000259" key="3">
    <source>
        <dbReference type="PROSITE" id="PS00028"/>
    </source>
</evidence>
<evidence type="ECO:0000313" key="4">
    <source>
        <dbReference type="Ensembl" id="ENSORLP00000031301.1"/>
    </source>
</evidence>
<dbReference type="GO" id="GO:0008270">
    <property type="term" value="F:zinc ion binding"/>
    <property type="evidence" value="ECO:0007669"/>
    <property type="project" value="InterPro"/>
</dbReference>
<feature type="region of interest" description="Disordered" evidence="2">
    <location>
        <begin position="370"/>
        <end position="433"/>
    </location>
</feature>
<feature type="coiled-coil region" evidence="1">
    <location>
        <begin position="733"/>
        <end position="847"/>
    </location>
</feature>
<feature type="region of interest" description="Disordered" evidence="2">
    <location>
        <begin position="91"/>
        <end position="126"/>
    </location>
</feature>
<protein>
    <submittedName>
        <fullName evidence="4">S-phase cyclin A-associated protein in the ER</fullName>
    </submittedName>
</protein>
<dbReference type="PANTHER" id="PTHR31434">
    <property type="entry name" value="S PHASE CYCLIN A-ASSOCIATED PROTEIN IN THE ENDOPLASMIC RETICULUM"/>
    <property type="match status" value="1"/>
</dbReference>
<reference evidence="4" key="2">
    <citation type="submission" date="2025-08" db="UniProtKB">
        <authorList>
            <consortium name="Ensembl"/>
        </authorList>
    </citation>
    <scope>IDENTIFICATION</scope>
    <source>
        <strain evidence="4">Hd-rR</strain>
    </source>
</reference>
<feature type="compositionally biased region" description="Basic and acidic residues" evidence="2">
    <location>
        <begin position="384"/>
        <end position="393"/>
    </location>
</feature>
<feature type="coiled-coil region" evidence="1">
    <location>
        <begin position="635"/>
        <end position="687"/>
    </location>
</feature>